<dbReference type="Pfam" id="PF01551">
    <property type="entry name" value="Peptidase_M23"/>
    <property type="match status" value="1"/>
</dbReference>
<keyword evidence="4" id="KW-1185">Reference proteome</keyword>
<evidence type="ECO:0000313" key="3">
    <source>
        <dbReference type="EMBL" id="MCT8330945.1"/>
    </source>
</evidence>
<evidence type="ECO:0000259" key="2">
    <source>
        <dbReference type="Pfam" id="PF01551"/>
    </source>
</evidence>
<proteinExistence type="predicted"/>
<gene>
    <name evidence="3" type="ORF">N5I32_15610</name>
</gene>
<organism evidence="3 4">
    <name type="scientific">Albidovulum sediminis</name>
    <dbReference type="NCBI Taxonomy" id="3066345"/>
    <lineage>
        <taxon>Bacteria</taxon>
        <taxon>Pseudomonadati</taxon>
        <taxon>Pseudomonadota</taxon>
        <taxon>Alphaproteobacteria</taxon>
        <taxon>Rhodobacterales</taxon>
        <taxon>Paracoccaceae</taxon>
        <taxon>Albidovulum</taxon>
    </lineage>
</organism>
<protein>
    <submittedName>
        <fullName evidence="3">Peptidoglycan DD-metalloendopeptidase family protein</fullName>
    </submittedName>
</protein>
<dbReference type="RefSeq" id="WP_261496842.1">
    <property type="nucleotide sequence ID" value="NZ_JAOCQF010000003.1"/>
</dbReference>
<dbReference type="Gene3D" id="2.70.70.10">
    <property type="entry name" value="Glucose Permease (Domain IIA)"/>
    <property type="match status" value="1"/>
</dbReference>
<feature type="signal peptide" evidence="1">
    <location>
        <begin position="1"/>
        <end position="20"/>
    </location>
</feature>
<evidence type="ECO:0000313" key="4">
    <source>
        <dbReference type="Proteomes" id="UP001205601"/>
    </source>
</evidence>
<dbReference type="SUPFAM" id="SSF51261">
    <property type="entry name" value="Duplicated hybrid motif"/>
    <property type="match status" value="1"/>
</dbReference>
<feature type="chain" id="PRO_5046979444" evidence="1">
    <location>
        <begin position="21"/>
        <end position="369"/>
    </location>
</feature>
<keyword evidence="1" id="KW-0732">Signal</keyword>
<comment type="caution">
    <text evidence="3">The sequence shown here is derived from an EMBL/GenBank/DDBJ whole genome shotgun (WGS) entry which is preliminary data.</text>
</comment>
<reference evidence="4" key="1">
    <citation type="submission" date="2023-07" db="EMBL/GenBank/DDBJ databases">
        <title>Defluviimonas sediminis sp. nov., isolated from mangrove sediment.</title>
        <authorList>
            <person name="Liu L."/>
            <person name="Li J."/>
            <person name="Huang Y."/>
            <person name="Pan J."/>
            <person name="Li M."/>
        </authorList>
    </citation>
    <scope>NUCLEOTIDE SEQUENCE [LARGE SCALE GENOMIC DNA]</scope>
    <source>
        <strain evidence="4">FT324</strain>
    </source>
</reference>
<dbReference type="EMBL" id="JAOCQF010000003">
    <property type="protein sequence ID" value="MCT8330945.1"/>
    <property type="molecule type" value="Genomic_DNA"/>
</dbReference>
<sequence length="369" mass="38811">MKTRAAILLGCVLFAQSVCADTATEAAEKAAAGLRAAIDVLNQAEGARNRIAALTETIRAYELGLTALREGLRSSALREAEIRGSFEAKRERIEQVLAAMVAMDDAPGPLVLLHPGGPEAAARSGMIMASVGPALEAEAADLRRDLQEIARMRALQDSALGALEDGLAAAQAARTALSQAVQDRTDLPQRFLEDPEELQALVANAETLEAFARGVARLQSDVGPPIADFAGAKGALPLPVVGTLLRRAGEADAAGIVRPGLLVATRPEALVVTPWPATIRYRGPLLDYKNVMILEPAAGYLLILAGLSTVYGETGDVLEAGAPVGLMGGRDLAAVEGTGAERTETLYIELRQDAEPIDPAPWFVETREE</sequence>
<dbReference type="Proteomes" id="UP001205601">
    <property type="component" value="Unassembled WGS sequence"/>
</dbReference>
<dbReference type="InterPro" id="IPR011055">
    <property type="entry name" value="Dup_hybrid_motif"/>
</dbReference>
<name>A0ABT2NQF8_9RHOB</name>
<feature type="domain" description="M23ase beta-sheet core" evidence="2">
    <location>
        <begin position="260"/>
        <end position="359"/>
    </location>
</feature>
<accession>A0ABT2NQF8</accession>
<evidence type="ECO:0000256" key="1">
    <source>
        <dbReference type="SAM" id="SignalP"/>
    </source>
</evidence>
<dbReference type="InterPro" id="IPR016047">
    <property type="entry name" value="M23ase_b-sheet_dom"/>
</dbReference>